<dbReference type="AlphaFoldDB" id="A1AJZ4"/>
<dbReference type="Pfam" id="PF13719">
    <property type="entry name" value="Zn_ribbon_5"/>
    <property type="match status" value="1"/>
</dbReference>
<proteinExistence type="predicted"/>
<keyword evidence="2" id="KW-0812">Transmembrane</keyword>
<feature type="compositionally biased region" description="Low complexity" evidence="1">
    <location>
        <begin position="184"/>
        <end position="199"/>
    </location>
</feature>
<feature type="region of interest" description="Disordered" evidence="1">
    <location>
        <begin position="46"/>
        <end position="269"/>
    </location>
</feature>
<dbReference type="EMBL" id="CP000482">
    <property type="protein sequence ID" value="ABK97664.1"/>
    <property type="molecule type" value="Genomic_DNA"/>
</dbReference>
<reference evidence="4 5" key="1">
    <citation type="submission" date="2006-10" db="EMBL/GenBank/DDBJ databases">
        <title>Complete sequence of chromosome of Pelobacter propionicus DSM 2379.</title>
        <authorList>
            <consortium name="US DOE Joint Genome Institute"/>
            <person name="Copeland A."/>
            <person name="Lucas S."/>
            <person name="Lapidus A."/>
            <person name="Barry K."/>
            <person name="Detter J.C."/>
            <person name="Glavina del Rio T."/>
            <person name="Hammon N."/>
            <person name="Israni S."/>
            <person name="Dalin E."/>
            <person name="Tice H."/>
            <person name="Pitluck S."/>
            <person name="Saunders E."/>
            <person name="Brettin T."/>
            <person name="Bruce D."/>
            <person name="Han C."/>
            <person name="Tapia R."/>
            <person name="Schmutz J."/>
            <person name="Larimer F."/>
            <person name="Land M."/>
            <person name="Hauser L."/>
            <person name="Kyrpides N."/>
            <person name="Kim E."/>
            <person name="Lovley D."/>
            <person name="Richardson P."/>
        </authorList>
    </citation>
    <scope>NUCLEOTIDE SEQUENCE [LARGE SCALE GENOMIC DNA]</scope>
    <source>
        <strain evidence="5">DSM 2379 / NBRC 103807 / OttBd1</strain>
    </source>
</reference>
<accession>A1AJZ4</accession>
<evidence type="ECO:0000313" key="4">
    <source>
        <dbReference type="EMBL" id="ABK97664.1"/>
    </source>
</evidence>
<keyword evidence="2" id="KW-0472">Membrane</keyword>
<feature type="region of interest" description="Disordered" evidence="1">
    <location>
        <begin position="341"/>
        <end position="373"/>
    </location>
</feature>
<dbReference type="Proteomes" id="UP000006732">
    <property type="component" value="Chromosome"/>
</dbReference>
<keyword evidence="2" id="KW-1133">Transmembrane helix</keyword>
<dbReference type="HOGENOM" id="CLU_024180_0_0_7"/>
<evidence type="ECO:0000259" key="3">
    <source>
        <dbReference type="Pfam" id="PF13719"/>
    </source>
</evidence>
<dbReference type="eggNOG" id="ENOG502ZAYQ">
    <property type="taxonomic scope" value="Bacteria"/>
</dbReference>
<dbReference type="InterPro" id="IPR021834">
    <property type="entry name" value="DUF3426"/>
</dbReference>
<organism evidence="4 5">
    <name type="scientific">Pelobacter propionicus (strain DSM 2379 / NBRC 103807 / OttBd1)</name>
    <dbReference type="NCBI Taxonomy" id="338966"/>
    <lineage>
        <taxon>Bacteria</taxon>
        <taxon>Pseudomonadati</taxon>
        <taxon>Thermodesulfobacteriota</taxon>
        <taxon>Desulfuromonadia</taxon>
        <taxon>Desulfuromonadales</taxon>
        <taxon>Desulfuromonadaceae</taxon>
        <taxon>Pelobacter</taxon>
    </lineage>
</organism>
<keyword evidence="5" id="KW-1185">Reference proteome</keyword>
<dbReference type="OrthoDB" id="5506264at2"/>
<name>A1AJZ4_PELPD</name>
<dbReference type="RefSeq" id="WP_011733979.1">
    <property type="nucleotide sequence ID" value="NC_008609.1"/>
</dbReference>
<dbReference type="STRING" id="338966.Ppro_0024"/>
<evidence type="ECO:0000256" key="1">
    <source>
        <dbReference type="SAM" id="MobiDB-lite"/>
    </source>
</evidence>
<dbReference type="InterPro" id="IPR011723">
    <property type="entry name" value="Znf/thioredoxin_put"/>
</dbReference>
<evidence type="ECO:0000313" key="5">
    <source>
        <dbReference type="Proteomes" id="UP000006732"/>
    </source>
</evidence>
<gene>
    <name evidence="4" type="ordered locus">Ppro_0024</name>
</gene>
<feature type="transmembrane region" description="Helical" evidence="2">
    <location>
        <begin position="380"/>
        <end position="400"/>
    </location>
</feature>
<dbReference type="Pfam" id="PF11906">
    <property type="entry name" value="DUF3426"/>
    <property type="match status" value="1"/>
</dbReference>
<feature type="compositionally biased region" description="Low complexity" evidence="1">
    <location>
        <begin position="364"/>
        <end position="373"/>
    </location>
</feature>
<dbReference type="NCBIfam" id="TIGR02098">
    <property type="entry name" value="MJ0042_CXXC"/>
    <property type="match status" value="1"/>
</dbReference>
<protein>
    <submittedName>
        <fullName evidence="4">MJ0042 family finger-like protein</fullName>
    </submittedName>
</protein>
<evidence type="ECO:0000256" key="2">
    <source>
        <dbReference type="SAM" id="Phobius"/>
    </source>
</evidence>
<dbReference type="KEGG" id="ppd:Ppro_0024"/>
<sequence>MIIQCEQCRTKFRLDDSKIKENGVKVRCAKCRHVFTVMKQQPEQAEQSDFGAMLEQSSALGATPQEAESGFPQEQAAENPFAAAQEQEQSGQSFDFGAVEPPQEEQPQAPAEEFSFSANQESAPAMGETPPSPPGEFQFGEVDFGQPAEQPTMAESALEPFPEAKAAAPHQPFGDEFDFQPLDSQQQAASVEEQAPAAPHGEIDFGQVDFGQPEVAASAEPFIAEQGSATPQVPPPLEFEFDLPESNDTQSQLSGEKTETVPAGPENIPTADAFDFAMELPTPPSGQKLPQLEEAFSFDVPAETAITPPQPAAAVPSAALPVQPEPVQPAGTEMKPYGPVISPAPEPAPGTADSDLVPPEPAQEELPPLSIPSRRKSSSLLKALVALLVLAMVGAAAFYGKDLYPKLKQMIAPESGKIQLRSISSSFVRNTTTGSELLVISGEAVNGFTTPRASLQVKGMVYGDKGQVLASKNAYCGNPLSAQQLASMPLDAIELAMANQVGSGLSNLEIAPGKALPFTVVIATVPEGAKNIGIVPAGSQALGEKAK</sequence>
<feature type="compositionally biased region" description="Polar residues" evidence="1">
    <location>
        <begin position="246"/>
        <end position="255"/>
    </location>
</feature>
<feature type="domain" description="Zinc finger/thioredoxin putative" evidence="3">
    <location>
        <begin position="1"/>
        <end position="37"/>
    </location>
</feature>